<dbReference type="KEGG" id="fpa:FPR_00360"/>
<gene>
    <name evidence="1" type="ORF">FPR_00360</name>
</gene>
<reference evidence="1 2" key="2">
    <citation type="submission" date="2010-03" db="EMBL/GenBank/DDBJ databases">
        <authorList>
            <person name="Pajon A."/>
        </authorList>
    </citation>
    <scope>NUCLEOTIDE SEQUENCE [LARGE SCALE GENOMIC DNA]</scope>
    <source>
        <strain evidence="1 2">SL3/3</strain>
    </source>
</reference>
<name>D4K6P2_9FIRM</name>
<dbReference type="HOGENOM" id="CLU_2287335_0_0_9"/>
<accession>D4K6P2</accession>
<sequence length="101" mass="11979">MRIQQPAETNSSILKLFGMDMFNTAAECIIDSLMKKDNVICNEKDLQLGTEYFFPEIGVRLWRERAFHPKLLKDPLYMEEMQAVLEDEYQYQYFQMITIIG</sequence>
<dbReference type="RefSeq" id="WP_015536503.1">
    <property type="nucleotide sequence ID" value="NC_021020.1"/>
</dbReference>
<organism evidence="1 2">
    <name type="scientific">Faecalibacterium prausnitzii SL3/3</name>
    <dbReference type="NCBI Taxonomy" id="657322"/>
    <lineage>
        <taxon>Bacteria</taxon>
        <taxon>Bacillati</taxon>
        <taxon>Bacillota</taxon>
        <taxon>Clostridia</taxon>
        <taxon>Eubacteriales</taxon>
        <taxon>Oscillospiraceae</taxon>
        <taxon>Faecalibacterium</taxon>
    </lineage>
</organism>
<evidence type="ECO:0000313" key="2">
    <source>
        <dbReference type="Proteomes" id="UP000007059"/>
    </source>
</evidence>
<dbReference type="eggNOG" id="ENOG5033DM0">
    <property type="taxonomic scope" value="Bacteria"/>
</dbReference>
<evidence type="ECO:0000313" key="1">
    <source>
        <dbReference type="EMBL" id="CBL00505.1"/>
    </source>
</evidence>
<dbReference type="Proteomes" id="UP000007059">
    <property type="component" value="Chromosome"/>
</dbReference>
<protein>
    <submittedName>
        <fullName evidence="1">Uncharacterized protein</fullName>
    </submittedName>
</protein>
<reference evidence="1 2" key="1">
    <citation type="submission" date="2010-03" db="EMBL/GenBank/DDBJ databases">
        <title>The genome sequence of Faecalibacterium prausnitzii SL3/3.</title>
        <authorList>
            <consortium name="metaHIT consortium -- http://www.metahit.eu/"/>
            <person name="Pajon A."/>
            <person name="Turner K."/>
            <person name="Parkhill J."/>
            <person name="Duncan S."/>
            <person name="Flint H."/>
        </authorList>
    </citation>
    <scope>NUCLEOTIDE SEQUENCE [LARGE SCALE GENOMIC DNA]</scope>
    <source>
        <strain evidence="1 2">SL3/3</strain>
    </source>
</reference>
<proteinExistence type="predicted"/>
<dbReference type="AlphaFoldDB" id="D4K6P2"/>
<dbReference type="EMBL" id="FP929046">
    <property type="protein sequence ID" value="CBL00505.1"/>
    <property type="molecule type" value="Genomic_DNA"/>
</dbReference>